<sequence>YFDKNNRLDSHVKSGGKKNDEPEGINTSLATITDDARVPLGLSTLDSSIQEQKDNRSNCVNSKTILSEPILLATSTNKISLGGAEGIGSQQDLAKPS</sequence>
<reference evidence="2 3" key="1">
    <citation type="submission" date="2021-06" db="EMBL/GenBank/DDBJ databases">
        <authorList>
            <person name="Kallberg Y."/>
            <person name="Tangrot J."/>
            <person name="Rosling A."/>
        </authorList>
    </citation>
    <scope>NUCLEOTIDE SEQUENCE [LARGE SCALE GENOMIC DNA]</scope>
    <source>
        <strain evidence="2 3">120-4 pot B 10/14</strain>
    </source>
</reference>
<feature type="non-terminal residue" evidence="2">
    <location>
        <position position="97"/>
    </location>
</feature>
<evidence type="ECO:0000313" key="2">
    <source>
        <dbReference type="EMBL" id="CAG8848981.1"/>
    </source>
</evidence>
<gene>
    <name evidence="2" type="ORF">GMARGA_LOCUS39459</name>
</gene>
<organism evidence="2 3">
    <name type="scientific">Gigaspora margarita</name>
    <dbReference type="NCBI Taxonomy" id="4874"/>
    <lineage>
        <taxon>Eukaryota</taxon>
        <taxon>Fungi</taxon>
        <taxon>Fungi incertae sedis</taxon>
        <taxon>Mucoromycota</taxon>
        <taxon>Glomeromycotina</taxon>
        <taxon>Glomeromycetes</taxon>
        <taxon>Diversisporales</taxon>
        <taxon>Gigasporaceae</taxon>
        <taxon>Gigaspora</taxon>
    </lineage>
</organism>
<dbReference type="Proteomes" id="UP000789901">
    <property type="component" value="Unassembled WGS sequence"/>
</dbReference>
<name>A0ABN7X611_GIGMA</name>
<protein>
    <submittedName>
        <fullName evidence="2">15327_t:CDS:1</fullName>
    </submittedName>
</protein>
<accession>A0ABN7X611</accession>
<comment type="caution">
    <text evidence="2">The sequence shown here is derived from an EMBL/GenBank/DDBJ whole genome shotgun (WGS) entry which is preliminary data.</text>
</comment>
<evidence type="ECO:0000313" key="3">
    <source>
        <dbReference type="Proteomes" id="UP000789901"/>
    </source>
</evidence>
<feature type="region of interest" description="Disordered" evidence="1">
    <location>
        <begin position="1"/>
        <end position="25"/>
    </location>
</feature>
<dbReference type="EMBL" id="CAJVQB010094293">
    <property type="protein sequence ID" value="CAG8848981.1"/>
    <property type="molecule type" value="Genomic_DNA"/>
</dbReference>
<feature type="compositionally biased region" description="Basic and acidic residues" evidence="1">
    <location>
        <begin position="1"/>
        <end position="21"/>
    </location>
</feature>
<feature type="non-terminal residue" evidence="2">
    <location>
        <position position="1"/>
    </location>
</feature>
<keyword evidence="3" id="KW-1185">Reference proteome</keyword>
<evidence type="ECO:0000256" key="1">
    <source>
        <dbReference type="SAM" id="MobiDB-lite"/>
    </source>
</evidence>
<proteinExistence type="predicted"/>